<feature type="region of interest" description="Disordered" evidence="1">
    <location>
        <begin position="414"/>
        <end position="441"/>
    </location>
</feature>
<organism evidence="3 4">
    <name type="scientific">Ranatra chinensis</name>
    <dbReference type="NCBI Taxonomy" id="642074"/>
    <lineage>
        <taxon>Eukaryota</taxon>
        <taxon>Metazoa</taxon>
        <taxon>Ecdysozoa</taxon>
        <taxon>Arthropoda</taxon>
        <taxon>Hexapoda</taxon>
        <taxon>Insecta</taxon>
        <taxon>Pterygota</taxon>
        <taxon>Neoptera</taxon>
        <taxon>Paraneoptera</taxon>
        <taxon>Hemiptera</taxon>
        <taxon>Heteroptera</taxon>
        <taxon>Panheteroptera</taxon>
        <taxon>Nepomorpha</taxon>
        <taxon>Nepidae</taxon>
        <taxon>Ranatrinae</taxon>
        <taxon>Ranatra</taxon>
    </lineage>
</organism>
<dbReference type="Pfam" id="PF00400">
    <property type="entry name" value="WD40"/>
    <property type="match status" value="1"/>
</dbReference>
<dbReference type="InterPro" id="IPR001810">
    <property type="entry name" value="F-box_dom"/>
</dbReference>
<dbReference type="SUPFAM" id="SSF50978">
    <property type="entry name" value="WD40 repeat-like"/>
    <property type="match status" value="1"/>
</dbReference>
<feature type="domain" description="F-box" evidence="2">
    <location>
        <begin position="5"/>
        <end position="52"/>
    </location>
</feature>
<gene>
    <name evidence="3" type="ORF">AAG570_001503</name>
</gene>
<feature type="compositionally biased region" description="Basic and acidic residues" evidence="1">
    <location>
        <begin position="429"/>
        <end position="441"/>
    </location>
</feature>
<dbReference type="SMART" id="SM00320">
    <property type="entry name" value="WD40"/>
    <property type="match status" value="5"/>
</dbReference>
<dbReference type="SUPFAM" id="SSF81383">
    <property type="entry name" value="F-box domain"/>
    <property type="match status" value="1"/>
</dbReference>
<dbReference type="PROSITE" id="PS50181">
    <property type="entry name" value="FBOX"/>
    <property type="match status" value="1"/>
</dbReference>
<name>A0ABD0Y8Q9_9HEMI</name>
<sequence length="441" mass="48480">MSGEEKNLELLPVELLQQIFQYLDAAFLIHNVKLVCRRFYILLSDESFWRHKLLGGQQDGCLQERRVLVGLGVAAGAGEHPGVVRFRPLSREPGWSDVCYREAVEKALWTRHPIHKTVLAEPHYAPIDALQLFGNGACVTGGRDRILAVWGPEGGTTPLAVDAKRHTGWVWDVATPPQIRHQPSHFYSCAWDSTVVQWNVRESALEPVCSRFTTHPGLCAGCWEGVVAVGLSVPKVALIDTRLAVEGACASFRAHTRAVTGLHLYDYLVVSISEDRSLWATDLRNMACPLAKVEVEGMLPEGGEGTPAHPRSLTRCRNIYYVGDTRGGLHLINSTSGEYKHDVFYPCVAQRSITGLAATLSTLTVGSLDKTVRIFSMVGTCPELITEWTMNGEVTGLDYNGEILAVATTDNSASLYKPNHGTPEPTIEPESKEICNEQGDH</sequence>
<evidence type="ECO:0000259" key="2">
    <source>
        <dbReference type="PROSITE" id="PS50181"/>
    </source>
</evidence>
<dbReference type="SMART" id="SM00256">
    <property type="entry name" value="FBOX"/>
    <property type="match status" value="1"/>
</dbReference>
<dbReference type="Gene3D" id="2.130.10.10">
    <property type="entry name" value="YVTN repeat-like/Quinoprotein amine dehydrogenase"/>
    <property type="match status" value="2"/>
</dbReference>
<evidence type="ECO:0000256" key="1">
    <source>
        <dbReference type="SAM" id="MobiDB-lite"/>
    </source>
</evidence>
<protein>
    <recommendedName>
        <fullName evidence="2">F-box domain-containing protein</fullName>
    </recommendedName>
</protein>
<keyword evidence="4" id="KW-1185">Reference proteome</keyword>
<dbReference type="Gene3D" id="1.20.1280.50">
    <property type="match status" value="1"/>
</dbReference>
<proteinExistence type="predicted"/>
<dbReference type="InterPro" id="IPR036047">
    <property type="entry name" value="F-box-like_dom_sf"/>
</dbReference>
<dbReference type="PANTHER" id="PTHR19855:SF11">
    <property type="entry name" value="RIBOSOME BIOGENESIS PROTEIN WDR12"/>
    <property type="match status" value="1"/>
</dbReference>
<dbReference type="InterPro" id="IPR015943">
    <property type="entry name" value="WD40/YVTN_repeat-like_dom_sf"/>
</dbReference>
<evidence type="ECO:0000313" key="4">
    <source>
        <dbReference type="Proteomes" id="UP001558652"/>
    </source>
</evidence>
<dbReference type="PANTHER" id="PTHR19855">
    <property type="entry name" value="WD40 REPEAT PROTEIN 12, 37"/>
    <property type="match status" value="1"/>
</dbReference>
<dbReference type="Pfam" id="PF12937">
    <property type="entry name" value="F-box-like"/>
    <property type="match status" value="1"/>
</dbReference>
<dbReference type="AlphaFoldDB" id="A0ABD0Y8Q9"/>
<dbReference type="InterPro" id="IPR036322">
    <property type="entry name" value="WD40_repeat_dom_sf"/>
</dbReference>
<accession>A0ABD0Y8Q9</accession>
<dbReference type="InterPro" id="IPR001680">
    <property type="entry name" value="WD40_rpt"/>
</dbReference>
<evidence type="ECO:0000313" key="3">
    <source>
        <dbReference type="EMBL" id="KAL1123730.1"/>
    </source>
</evidence>
<reference evidence="3 4" key="1">
    <citation type="submission" date="2024-07" db="EMBL/GenBank/DDBJ databases">
        <title>Chromosome-level genome assembly of the water stick insect Ranatra chinensis (Heteroptera: Nepidae).</title>
        <authorList>
            <person name="Liu X."/>
        </authorList>
    </citation>
    <scope>NUCLEOTIDE SEQUENCE [LARGE SCALE GENOMIC DNA]</scope>
    <source>
        <strain evidence="3">Cailab_2021Rc</strain>
        <tissue evidence="3">Muscle</tissue>
    </source>
</reference>
<dbReference type="Proteomes" id="UP001558652">
    <property type="component" value="Unassembled WGS sequence"/>
</dbReference>
<dbReference type="EMBL" id="JBFDAA010000011">
    <property type="protein sequence ID" value="KAL1123730.1"/>
    <property type="molecule type" value="Genomic_DNA"/>
</dbReference>
<comment type="caution">
    <text evidence="3">The sequence shown here is derived from an EMBL/GenBank/DDBJ whole genome shotgun (WGS) entry which is preliminary data.</text>
</comment>